<dbReference type="Proteomes" id="UP000677265">
    <property type="component" value="Unassembled WGS sequence"/>
</dbReference>
<dbReference type="EMBL" id="JAGYPE020000016">
    <property type="protein sequence ID" value="MCH6266115.1"/>
    <property type="molecule type" value="Genomic_DNA"/>
</dbReference>
<evidence type="ECO:0000259" key="1">
    <source>
        <dbReference type="PROSITE" id="PS51819"/>
    </source>
</evidence>
<evidence type="ECO:0000313" key="3">
    <source>
        <dbReference type="EMBL" id="MCH6266115.1"/>
    </source>
</evidence>
<dbReference type="PANTHER" id="PTHR40265">
    <property type="entry name" value="BLL2707 PROTEIN"/>
    <property type="match status" value="1"/>
</dbReference>
<dbReference type="AlphaFoldDB" id="A0A942T9T6"/>
<sequence length="270" mass="30655">MQFSFDHLVWFFKKPEEAIEPLEQIGLKLVPGGRHESWGTYNTLSYFGLSYLEFLGIEDWQKAATHEANRLITHIVEQLPKGNGEGPARIAIRTNEIEALAEQLKQEGFTVYGPIPGERVRGDGEVIRWSLLFPEYAGSELRLPFFIQWEKSDDERLAELDQLGLIDRHLAGTVRFESVGFAVHNLDDTLAIWGKLLNLQENEEFTSHELNARCRKIALAGTELLFCSPIGEGITAKVLNEKGETPFLINLSGTNQSRIFNMLNGYWSFK</sequence>
<dbReference type="RefSeq" id="WP_213147621.1">
    <property type="nucleotide sequence ID" value="NZ_JAGYPE020000016.1"/>
</dbReference>
<feature type="domain" description="VOC" evidence="1">
    <location>
        <begin position="4"/>
        <end position="148"/>
    </location>
</feature>
<dbReference type="PANTHER" id="PTHR40265:SF1">
    <property type="entry name" value="GLYOXALASE-LIKE DOMAIN-CONTAINING PROTEIN"/>
    <property type="match status" value="1"/>
</dbReference>
<dbReference type="Gene3D" id="3.10.180.10">
    <property type="entry name" value="2,3-Dihydroxybiphenyl 1,2-Dioxygenase, domain 1"/>
    <property type="match status" value="1"/>
</dbReference>
<name>A0A942T9T6_9BACI</name>
<proteinExistence type="predicted"/>
<reference evidence="2" key="1">
    <citation type="submission" date="2021-05" db="EMBL/GenBank/DDBJ databases">
        <title>Novel Bacillus species.</title>
        <authorList>
            <person name="Liu G."/>
        </authorList>
    </citation>
    <scope>NUCLEOTIDE SEQUENCE</scope>
    <source>
        <strain evidence="2 4">FJAT-50051</strain>
    </source>
</reference>
<evidence type="ECO:0000313" key="4">
    <source>
        <dbReference type="Proteomes" id="UP000677265"/>
    </source>
</evidence>
<dbReference type="InterPro" id="IPR025870">
    <property type="entry name" value="Glyoxalase-like_dom"/>
</dbReference>
<keyword evidence="4" id="KW-1185">Reference proteome</keyword>
<organism evidence="2">
    <name type="scientific">Neobacillus citreus</name>
    <dbReference type="NCBI Taxonomy" id="2833578"/>
    <lineage>
        <taxon>Bacteria</taxon>
        <taxon>Bacillati</taxon>
        <taxon>Bacillota</taxon>
        <taxon>Bacilli</taxon>
        <taxon>Bacillales</taxon>
        <taxon>Bacillaceae</taxon>
        <taxon>Neobacillus</taxon>
    </lineage>
</organism>
<dbReference type="InterPro" id="IPR029068">
    <property type="entry name" value="Glyas_Bleomycin-R_OHBP_Dase"/>
</dbReference>
<comment type="caution">
    <text evidence="2">The sequence shown here is derived from an EMBL/GenBank/DDBJ whole genome shotgun (WGS) entry which is preliminary data.</text>
</comment>
<dbReference type="SUPFAM" id="SSF54593">
    <property type="entry name" value="Glyoxalase/Bleomycin resistance protein/Dihydroxybiphenyl dioxygenase"/>
    <property type="match status" value="1"/>
</dbReference>
<protein>
    <submittedName>
        <fullName evidence="2">VOC family protein</fullName>
    </submittedName>
</protein>
<accession>A0A942T9T6</accession>
<dbReference type="InterPro" id="IPR037523">
    <property type="entry name" value="VOC_core"/>
</dbReference>
<evidence type="ECO:0000313" key="2">
    <source>
        <dbReference type="EMBL" id="MBS4187802.1"/>
    </source>
</evidence>
<gene>
    <name evidence="3" type="ORF">KHB02_011330</name>
    <name evidence="2" type="ORF">KHB02_41225</name>
</gene>
<dbReference type="PROSITE" id="PS51819">
    <property type="entry name" value="VOC"/>
    <property type="match status" value="1"/>
</dbReference>
<dbReference type="EMBL" id="JAGYPE010000009">
    <property type="protein sequence ID" value="MBS4187802.1"/>
    <property type="molecule type" value="Genomic_DNA"/>
</dbReference>
<dbReference type="Pfam" id="PF13468">
    <property type="entry name" value="Glyoxalase_3"/>
    <property type="match status" value="1"/>
</dbReference>